<dbReference type="GeneID" id="28736609"/>
<proteinExistence type="predicted"/>
<name>A0A0N1H2Q6_9EURO</name>
<dbReference type="STRING" id="1664694.A0A0N1H2Q6"/>
<dbReference type="VEuPathDB" id="FungiDB:AB675_4580"/>
<dbReference type="InterPro" id="IPR002297">
    <property type="entry name" value="DNA-dir_DNA_pol_A_mt"/>
</dbReference>
<comment type="caution">
    <text evidence="3">The sequence shown here is derived from an EMBL/GenBank/DDBJ whole genome shotgun (WGS) entry which is preliminary data.</text>
</comment>
<gene>
    <name evidence="3" type="ORF">AB675_4580</name>
</gene>
<feature type="region of interest" description="Disordered" evidence="1">
    <location>
        <begin position="108"/>
        <end position="128"/>
    </location>
</feature>
<dbReference type="FunFam" id="3.30.420.390:FF:000003">
    <property type="entry name" value="DNA polymerase gamma, mitochondrial"/>
    <property type="match status" value="1"/>
</dbReference>
<dbReference type="GO" id="GO:0005760">
    <property type="term" value="C:gamma DNA polymerase complex"/>
    <property type="evidence" value="ECO:0007669"/>
    <property type="project" value="InterPro"/>
</dbReference>
<accession>A0A0N1H2Q6</accession>
<dbReference type="GO" id="GO:0006264">
    <property type="term" value="P:mitochondrial DNA replication"/>
    <property type="evidence" value="ECO:0007669"/>
    <property type="project" value="TreeGrafter"/>
</dbReference>
<feature type="domain" description="DNA mitochondrial polymerase exonuclease" evidence="2">
    <location>
        <begin position="116"/>
        <end position="395"/>
    </location>
</feature>
<keyword evidence="4" id="KW-1185">Reference proteome</keyword>
<dbReference type="AlphaFoldDB" id="A0A0N1H2Q6"/>
<dbReference type="PRINTS" id="PR00867">
    <property type="entry name" value="DNAPOLG"/>
</dbReference>
<protein>
    <submittedName>
        <fullName evidence="3">DNA polymerase gamma, mitochondrial</fullName>
    </submittedName>
</protein>
<dbReference type="SUPFAM" id="SSF53098">
    <property type="entry name" value="Ribonuclease H-like"/>
    <property type="match status" value="1"/>
</dbReference>
<dbReference type="Pfam" id="PF18136">
    <property type="entry name" value="DNApol_Exo"/>
    <property type="match status" value="1"/>
</dbReference>
<dbReference type="InterPro" id="IPR041336">
    <property type="entry name" value="DNApol_Exo"/>
</dbReference>
<dbReference type="PANTHER" id="PTHR10267">
    <property type="entry name" value="DNA POLYMERASE SUBUNIT GAMMA-1"/>
    <property type="match status" value="1"/>
</dbReference>
<evidence type="ECO:0000313" key="4">
    <source>
        <dbReference type="Proteomes" id="UP000038010"/>
    </source>
</evidence>
<organism evidence="3 4">
    <name type="scientific">Cyphellophora attinorum</name>
    <dbReference type="NCBI Taxonomy" id="1664694"/>
    <lineage>
        <taxon>Eukaryota</taxon>
        <taxon>Fungi</taxon>
        <taxon>Dikarya</taxon>
        <taxon>Ascomycota</taxon>
        <taxon>Pezizomycotina</taxon>
        <taxon>Eurotiomycetes</taxon>
        <taxon>Chaetothyriomycetidae</taxon>
        <taxon>Chaetothyriales</taxon>
        <taxon>Cyphellophoraceae</taxon>
        <taxon>Cyphellophora</taxon>
    </lineage>
</organism>
<dbReference type="InterPro" id="IPR012337">
    <property type="entry name" value="RNaseH-like_sf"/>
</dbReference>
<dbReference type="GO" id="GO:0003887">
    <property type="term" value="F:DNA-directed DNA polymerase activity"/>
    <property type="evidence" value="ECO:0007669"/>
    <property type="project" value="TreeGrafter"/>
</dbReference>
<dbReference type="GO" id="GO:0008408">
    <property type="term" value="F:3'-5' exonuclease activity"/>
    <property type="evidence" value="ECO:0007669"/>
    <property type="project" value="TreeGrafter"/>
</dbReference>
<dbReference type="Gene3D" id="3.30.420.390">
    <property type="match status" value="1"/>
</dbReference>
<dbReference type="Proteomes" id="UP000038010">
    <property type="component" value="Unassembled WGS sequence"/>
</dbReference>
<dbReference type="OrthoDB" id="5588663at2759"/>
<dbReference type="RefSeq" id="XP_017998985.1">
    <property type="nucleotide sequence ID" value="XM_018144729.1"/>
</dbReference>
<dbReference type="GO" id="GO:0003677">
    <property type="term" value="F:DNA binding"/>
    <property type="evidence" value="ECO:0007669"/>
    <property type="project" value="InterPro"/>
</dbReference>
<dbReference type="PANTHER" id="PTHR10267:SF0">
    <property type="entry name" value="DNA POLYMERASE SUBUNIT GAMMA-1"/>
    <property type="match status" value="1"/>
</dbReference>
<sequence length="476" mass="54674">MLWPPAPAQCARGYTRTAQKFRLRPYYACRATHILRRHYAVAAEAFNNADTRPSASLARPSDARYNPIGVQQLSSQLHPQIFPGRSFVPQSELVDLSKDHLRRHELLGKNQDDNPPIGLETPPLQGSTMDEHFQRLGQDAAAPYLDLAKQFVRANPPPRPRKWIRRSGWTKYNADMTSEEIAAPDEQMLSFDVEVMWKDNSYAVMACAASPTTWYAWISPWLLGETEDYKQLIPLGNPNQARIVVGHNIGYDRARVREEYSLEQSRNFFIDTMSLHVAVNGMCSRQRPTWMKHKKNRDLRDKMSGDHNSVELQTMLETKMLSEEEEELWVGRSSINSLRDVAKFHCGVTIDKAQRDYFSELDRDVIVSKLDELLDYCAADVSITHRVYTKVFPNFLETCPHPISFAALRHLSSVILPVNESWQQYLHDADATYHQRLKDVEERLMKLCDEALAVKQQPNVYNNDPCSLSWTGPVKK</sequence>
<evidence type="ECO:0000313" key="3">
    <source>
        <dbReference type="EMBL" id="KPI39022.1"/>
    </source>
</evidence>
<evidence type="ECO:0000259" key="2">
    <source>
        <dbReference type="Pfam" id="PF18136"/>
    </source>
</evidence>
<reference evidence="3 4" key="1">
    <citation type="submission" date="2015-06" db="EMBL/GenBank/DDBJ databases">
        <title>Draft genome of the ant-associated black yeast Phialophora attae CBS 131958.</title>
        <authorList>
            <person name="Moreno L.F."/>
            <person name="Stielow B.J."/>
            <person name="de Hoog S."/>
            <person name="Vicente V.A."/>
            <person name="Weiss V.A."/>
            <person name="de Vries M."/>
            <person name="Cruz L.M."/>
            <person name="Souza E.M."/>
        </authorList>
    </citation>
    <scope>NUCLEOTIDE SEQUENCE [LARGE SCALE GENOMIC DNA]</scope>
    <source>
        <strain evidence="3 4">CBS 131958</strain>
    </source>
</reference>
<dbReference type="EMBL" id="LFJN01000016">
    <property type="protein sequence ID" value="KPI39022.1"/>
    <property type="molecule type" value="Genomic_DNA"/>
</dbReference>
<evidence type="ECO:0000256" key="1">
    <source>
        <dbReference type="SAM" id="MobiDB-lite"/>
    </source>
</evidence>
<dbReference type="FunFam" id="3.30.420.390:FF:000006">
    <property type="entry name" value="DNA polymerase gamma, mitochondrial"/>
    <property type="match status" value="1"/>
</dbReference>